<keyword evidence="4 7" id="KW-0479">Metal-binding</keyword>
<feature type="binding site" description="axial binding residue" evidence="7">
    <location>
        <position position="90"/>
    </location>
    <ligand>
        <name>heme c</name>
        <dbReference type="ChEBI" id="CHEBI:61717"/>
        <label>1</label>
    </ligand>
    <ligandPart>
        <name>Fe</name>
        <dbReference type="ChEBI" id="CHEBI:18248"/>
    </ligandPart>
</feature>
<dbReference type="Pfam" id="PF14537">
    <property type="entry name" value="Cytochrom_c3_2"/>
    <property type="match status" value="1"/>
</dbReference>
<dbReference type="GO" id="GO:0046872">
    <property type="term" value="F:metal ion binding"/>
    <property type="evidence" value="ECO:0007669"/>
    <property type="project" value="UniProtKB-KW"/>
</dbReference>
<feature type="binding site" description="axial binding residue" evidence="7">
    <location>
        <position position="68"/>
    </location>
    <ligand>
        <name>heme c</name>
        <dbReference type="ChEBI" id="CHEBI:61717"/>
        <label>1</label>
    </ligand>
    <ligandPart>
        <name>Fe</name>
        <dbReference type="ChEBI" id="CHEBI:18248"/>
    </ligandPart>
</feature>
<evidence type="ECO:0000256" key="5">
    <source>
        <dbReference type="ARBA" id="ARBA00022982"/>
    </source>
</evidence>
<feature type="binding site" description="axial binding residue" evidence="7">
    <location>
        <position position="65"/>
    </location>
    <ligand>
        <name>heme c</name>
        <dbReference type="ChEBI" id="CHEBI:61717"/>
        <label>1</label>
    </ligand>
    <ligandPart>
        <name>Fe</name>
        <dbReference type="ChEBI" id="CHEBI:18248"/>
    </ligandPart>
</feature>
<dbReference type="EMBL" id="NSKE01000008">
    <property type="protein sequence ID" value="PAU93475.1"/>
    <property type="molecule type" value="Genomic_DNA"/>
</dbReference>
<keyword evidence="6 7" id="KW-0408">Iron</keyword>
<evidence type="ECO:0000256" key="7">
    <source>
        <dbReference type="PIRSR" id="PIRSR602322-1"/>
    </source>
</evidence>
<feature type="binding site" description="axial binding residue" evidence="7">
    <location>
        <position position="145"/>
    </location>
    <ligand>
        <name>heme c</name>
        <dbReference type="ChEBI" id="CHEBI:61717"/>
        <label>1</label>
    </ligand>
    <ligandPart>
        <name>Fe</name>
        <dbReference type="ChEBI" id="CHEBI:18248"/>
    </ligandPart>
</feature>
<evidence type="ECO:0000256" key="2">
    <source>
        <dbReference type="ARBA" id="ARBA00022448"/>
    </source>
</evidence>
<keyword evidence="12" id="KW-1185">Reference proteome</keyword>
<evidence type="ECO:0000256" key="6">
    <source>
        <dbReference type="ARBA" id="ARBA00023004"/>
    </source>
</evidence>
<protein>
    <submittedName>
        <fullName evidence="11">Cytochrome C</fullName>
    </submittedName>
</protein>
<comment type="subcellular location">
    <subcellularLocation>
        <location evidence="1">Cell envelope</location>
    </subcellularLocation>
</comment>
<dbReference type="GO" id="GO:0009055">
    <property type="term" value="F:electron transfer activity"/>
    <property type="evidence" value="ECO:0007669"/>
    <property type="project" value="InterPro"/>
</dbReference>
<evidence type="ECO:0000256" key="1">
    <source>
        <dbReference type="ARBA" id="ARBA00004196"/>
    </source>
</evidence>
<dbReference type="InterPro" id="IPR012286">
    <property type="entry name" value="Tetrahaem_cytochrome"/>
</dbReference>
<evidence type="ECO:0000259" key="9">
    <source>
        <dbReference type="Pfam" id="PF14522"/>
    </source>
</evidence>
<reference evidence="11 12" key="1">
    <citation type="submission" date="2017-08" db="EMBL/GenBank/DDBJ databases">
        <title>Aliifodinibius alkalisoli sp. nov., isolated from saline alkaline soil.</title>
        <authorList>
            <person name="Liu D."/>
            <person name="Zhang G."/>
        </authorList>
    </citation>
    <scope>NUCLEOTIDE SEQUENCE [LARGE SCALE GENOMIC DNA]</scope>
    <source>
        <strain evidence="11 12">WN023</strain>
    </source>
</reference>
<accession>A0A2A2G9E2</accession>
<feature type="binding site" description="axial binding residue" evidence="7">
    <location>
        <position position="69"/>
    </location>
    <ligand>
        <name>heme c</name>
        <dbReference type="ChEBI" id="CHEBI:61717"/>
        <label>2</label>
    </ligand>
    <ligandPart>
        <name>Fe</name>
        <dbReference type="ChEBI" id="CHEBI:18248"/>
    </ligandPart>
</feature>
<dbReference type="Gene3D" id="3.90.10.10">
    <property type="entry name" value="Cytochrome C3"/>
    <property type="match status" value="2"/>
</dbReference>
<keyword evidence="8" id="KW-0812">Transmembrane</keyword>
<dbReference type="CDD" id="cd08168">
    <property type="entry name" value="Cytochrom_C3"/>
    <property type="match status" value="1"/>
</dbReference>
<dbReference type="PRINTS" id="PR00609">
    <property type="entry name" value="CYTOCHROMEC3"/>
</dbReference>
<evidence type="ECO:0000256" key="3">
    <source>
        <dbReference type="ARBA" id="ARBA00022617"/>
    </source>
</evidence>
<comment type="cofactor">
    <cofactor evidence="7">
        <name>heme c</name>
        <dbReference type="ChEBI" id="CHEBI:61717"/>
    </cofactor>
    <text evidence="7">Binds 4 heme c groups covalently per monomer.</text>
</comment>
<dbReference type="OrthoDB" id="9782196at2"/>
<dbReference type="InterPro" id="IPR002322">
    <property type="entry name" value="Cyt_c_III"/>
</dbReference>
<keyword evidence="2" id="KW-0813">Transport</keyword>
<dbReference type="InterPro" id="IPR036280">
    <property type="entry name" value="Multihaem_cyt_sf"/>
</dbReference>
<dbReference type="Proteomes" id="UP000218831">
    <property type="component" value="Unassembled WGS sequence"/>
</dbReference>
<feature type="domain" description="Tetrahaem cytochrome" evidence="10">
    <location>
        <begin position="133"/>
        <end position="216"/>
    </location>
</feature>
<feature type="domain" description="Cytochrome c7-like" evidence="9">
    <location>
        <begin position="51"/>
        <end position="95"/>
    </location>
</feature>
<keyword evidence="3 7" id="KW-0349">Heme</keyword>
<keyword evidence="5" id="KW-0249">Electron transport</keyword>
<feature type="binding site" description="axial binding residue" evidence="7">
    <location>
        <position position="141"/>
    </location>
    <ligand>
        <name>heme c</name>
        <dbReference type="ChEBI" id="CHEBI:61717"/>
        <label>1</label>
    </ligand>
    <ligandPart>
        <name>Fe</name>
        <dbReference type="ChEBI" id="CHEBI:18248"/>
    </ligandPart>
</feature>
<feature type="binding site" description="axial binding residue" evidence="7">
    <location>
        <position position="121"/>
    </location>
    <ligand>
        <name>heme c</name>
        <dbReference type="ChEBI" id="CHEBI:61717"/>
        <label>1</label>
    </ligand>
    <ligandPart>
        <name>Fe</name>
        <dbReference type="ChEBI" id="CHEBI:18248"/>
    </ligandPart>
</feature>
<dbReference type="GO" id="GO:0020037">
    <property type="term" value="F:heme binding"/>
    <property type="evidence" value="ECO:0007669"/>
    <property type="project" value="InterPro"/>
</dbReference>
<feature type="binding site" description="axial binding residue" evidence="7">
    <location>
        <position position="54"/>
    </location>
    <ligand>
        <name>heme c</name>
        <dbReference type="ChEBI" id="CHEBI:61717"/>
        <label>3</label>
    </ligand>
    <ligandPart>
        <name>Fe</name>
        <dbReference type="ChEBI" id="CHEBI:18248"/>
    </ligandPart>
</feature>
<feature type="binding site" description="axial binding residue" evidence="7">
    <location>
        <position position="144"/>
    </location>
    <ligand>
        <name>heme c</name>
        <dbReference type="ChEBI" id="CHEBI:61717"/>
        <label>1</label>
    </ligand>
    <ligandPart>
        <name>Fe</name>
        <dbReference type="ChEBI" id="CHEBI:18248"/>
    </ligandPart>
</feature>
<evidence type="ECO:0000259" key="10">
    <source>
        <dbReference type="Pfam" id="PF14537"/>
    </source>
</evidence>
<feature type="transmembrane region" description="Helical" evidence="8">
    <location>
        <begin position="16"/>
        <end position="35"/>
    </location>
</feature>
<keyword evidence="8" id="KW-0472">Membrane</keyword>
<feature type="binding site" description="axial binding residue" evidence="7">
    <location>
        <position position="57"/>
    </location>
    <ligand>
        <name>heme c</name>
        <dbReference type="ChEBI" id="CHEBI:61717"/>
        <label>1</label>
    </ligand>
    <ligandPart>
        <name>Fe</name>
        <dbReference type="ChEBI" id="CHEBI:18248"/>
    </ligandPart>
</feature>
<keyword evidence="8" id="KW-1133">Transmembrane helix</keyword>
<evidence type="ECO:0000256" key="8">
    <source>
        <dbReference type="SAM" id="Phobius"/>
    </source>
</evidence>
<dbReference type="InterPro" id="IPR029467">
    <property type="entry name" value="Cyt_c7-like"/>
</dbReference>
<evidence type="ECO:0000256" key="4">
    <source>
        <dbReference type="ARBA" id="ARBA00022723"/>
    </source>
</evidence>
<proteinExistence type="predicted"/>
<organism evidence="11 12">
    <name type="scientific">Fodinibius salipaludis</name>
    <dbReference type="NCBI Taxonomy" id="2032627"/>
    <lineage>
        <taxon>Bacteria</taxon>
        <taxon>Pseudomonadati</taxon>
        <taxon>Balneolota</taxon>
        <taxon>Balneolia</taxon>
        <taxon>Balneolales</taxon>
        <taxon>Balneolaceae</taxon>
        <taxon>Fodinibius</taxon>
    </lineage>
</organism>
<evidence type="ECO:0000313" key="12">
    <source>
        <dbReference type="Proteomes" id="UP000218831"/>
    </source>
</evidence>
<dbReference type="RefSeq" id="WP_095607087.1">
    <property type="nucleotide sequence ID" value="NZ_NSKE01000008.1"/>
</dbReference>
<dbReference type="AlphaFoldDB" id="A0A2A2G9E2"/>
<sequence length="217" mass="24979">MAQIFPRWANEVPQRILLGLIIFATATVAGVWYYFSPEYTDVGYAPEQPIEYSHKLHAGKLDIDCQYCHTNVFDSKHANVPATQTCMNCHNQIDGQNKPKEVQKIRDSWESDESIEWVRVHNLPDYAYFNHAAHVNVGVGCESCHGRVDRMEVVRQVEPLSMSWCLDCHRNPEQNVRPVEEVTTMGYKPEKDQIEMGRELVAKHNIAPPTYCQSCHY</sequence>
<feature type="binding site" description="axial binding residue" evidence="7">
    <location>
        <position position="86"/>
    </location>
    <ligand>
        <name>heme c</name>
        <dbReference type="ChEBI" id="CHEBI:61717"/>
        <label>2</label>
    </ligand>
    <ligandPart>
        <name>Fe</name>
        <dbReference type="ChEBI" id="CHEBI:18248"/>
    </ligandPart>
</feature>
<dbReference type="SUPFAM" id="SSF48695">
    <property type="entry name" value="Multiheme cytochromes"/>
    <property type="match status" value="1"/>
</dbReference>
<dbReference type="GO" id="GO:0030313">
    <property type="term" value="C:cell envelope"/>
    <property type="evidence" value="ECO:0007669"/>
    <property type="project" value="UniProtKB-SubCell"/>
</dbReference>
<dbReference type="Pfam" id="PF14522">
    <property type="entry name" value="Cytochrome_C7"/>
    <property type="match status" value="1"/>
</dbReference>
<dbReference type="PANTHER" id="PTHR39425">
    <property type="entry name" value="LIPOPROTEIN CYTOCHROME C"/>
    <property type="match status" value="1"/>
</dbReference>
<name>A0A2A2G9E2_9BACT</name>
<comment type="caution">
    <text evidence="11">The sequence shown here is derived from an EMBL/GenBank/DDBJ whole genome shotgun (WGS) entry which is preliminary data.</text>
</comment>
<evidence type="ECO:0000313" key="11">
    <source>
        <dbReference type="EMBL" id="PAU93475.1"/>
    </source>
</evidence>
<dbReference type="PANTHER" id="PTHR39425:SF1">
    <property type="entry name" value="CYTOCHROME C7-LIKE DOMAIN-CONTAINING PROTEIN"/>
    <property type="match status" value="1"/>
</dbReference>
<gene>
    <name evidence="11" type="ORF">CK503_12145</name>
</gene>